<feature type="compositionally biased region" description="Polar residues" evidence="1">
    <location>
        <begin position="75"/>
        <end position="92"/>
    </location>
</feature>
<accession>A0ABN9VVG8</accession>
<dbReference type="EMBL" id="CAUYUJ010017750">
    <property type="protein sequence ID" value="CAK0877560.1"/>
    <property type="molecule type" value="Genomic_DNA"/>
</dbReference>
<protein>
    <submittedName>
        <fullName evidence="2">Uncharacterized protein</fullName>
    </submittedName>
</protein>
<feature type="region of interest" description="Disordered" evidence="1">
    <location>
        <begin position="1"/>
        <end position="30"/>
    </location>
</feature>
<reference evidence="2" key="1">
    <citation type="submission" date="2023-10" db="EMBL/GenBank/DDBJ databases">
        <authorList>
            <person name="Chen Y."/>
            <person name="Shah S."/>
            <person name="Dougan E. K."/>
            <person name="Thang M."/>
            <person name="Chan C."/>
        </authorList>
    </citation>
    <scope>NUCLEOTIDE SEQUENCE [LARGE SCALE GENOMIC DNA]</scope>
</reference>
<gene>
    <name evidence="2" type="ORF">PCOR1329_LOCUS61592</name>
</gene>
<evidence type="ECO:0000313" key="2">
    <source>
        <dbReference type="EMBL" id="CAK0877560.1"/>
    </source>
</evidence>
<evidence type="ECO:0000256" key="1">
    <source>
        <dbReference type="SAM" id="MobiDB-lite"/>
    </source>
</evidence>
<sequence length="180" mass="20240">MPPAGSCKWKQRRPPSLDRTRGQAETSQNAGLRVCWGLQQGQWADCPHTPEQLAPPRETHACTHTNKRKARRWGQGQSWPQQTPLERQSELNYSRAPLKDNLEEEEEEEEEEQDREEHEESYLASTAPPLISNTSSVGPAGEGCGRKKNARLAGCPRQLIRRSAVGRSPAILHCQDTRLA</sequence>
<proteinExistence type="predicted"/>
<name>A0ABN9VVG8_9DINO</name>
<dbReference type="Proteomes" id="UP001189429">
    <property type="component" value="Unassembled WGS sequence"/>
</dbReference>
<comment type="caution">
    <text evidence="2">The sequence shown here is derived from an EMBL/GenBank/DDBJ whole genome shotgun (WGS) entry which is preliminary data.</text>
</comment>
<organism evidence="2 3">
    <name type="scientific">Prorocentrum cordatum</name>
    <dbReference type="NCBI Taxonomy" id="2364126"/>
    <lineage>
        <taxon>Eukaryota</taxon>
        <taxon>Sar</taxon>
        <taxon>Alveolata</taxon>
        <taxon>Dinophyceae</taxon>
        <taxon>Prorocentrales</taxon>
        <taxon>Prorocentraceae</taxon>
        <taxon>Prorocentrum</taxon>
    </lineage>
</organism>
<evidence type="ECO:0000313" key="3">
    <source>
        <dbReference type="Proteomes" id="UP001189429"/>
    </source>
</evidence>
<keyword evidence="3" id="KW-1185">Reference proteome</keyword>
<feature type="compositionally biased region" description="Acidic residues" evidence="1">
    <location>
        <begin position="102"/>
        <end position="114"/>
    </location>
</feature>
<feature type="region of interest" description="Disordered" evidence="1">
    <location>
        <begin position="44"/>
        <end position="148"/>
    </location>
</feature>